<evidence type="ECO:0000256" key="3">
    <source>
        <dbReference type="ARBA" id="ARBA00023024"/>
    </source>
</evidence>
<keyword evidence="4" id="KW-0119">Carbohydrate metabolism</keyword>
<dbReference type="Gene3D" id="2.60.40.290">
    <property type="match status" value="1"/>
</dbReference>
<evidence type="ECO:0000259" key="7">
    <source>
        <dbReference type="PROSITE" id="PS51173"/>
    </source>
</evidence>
<dbReference type="SMART" id="SM00636">
    <property type="entry name" value="Glyco_18"/>
    <property type="match status" value="1"/>
</dbReference>
<dbReference type="InterPro" id="IPR035986">
    <property type="entry name" value="PKD_dom_sf"/>
</dbReference>
<dbReference type="InterPro" id="IPR050314">
    <property type="entry name" value="Glycosyl_Hydrlase_18"/>
</dbReference>
<dbReference type="InterPro" id="IPR000601">
    <property type="entry name" value="PKD_dom"/>
</dbReference>
<dbReference type="PANTHER" id="PTHR11177">
    <property type="entry name" value="CHITINASE"/>
    <property type="match status" value="1"/>
</dbReference>
<dbReference type="SUPFAM" id="SSF49384">
    <property type="entry name" value="Carbohydrate-binding domain"/>
    <property type="match status" value="1"/>
</dbReference>
<dbReference type="InterPro" id="IPR008965">
    <property type="entry name" value="CBM2/CBM3_carb-bd_dom_sf"/>
</dbReference>
<evidence type="ECO:0000256" key="2">
    <source>
        <dbReference type="ARBA" id="ARBA00022801"/>
    </source>
</evidence>
<dbReference type="InterPro" id="IPR017853">
    <property type="entry name" value="GH"/>
</dbReference>
<accession>A0A8J7U1M4</accession>
<dbReference type="SMART" id="SM00495">
    <property type="entry name" value="ChtBD3"/>
    <property type="match status" value="2"/>
</dbReference>
<dbReference type="Gene3D" id="3.20.20.80">
    <property type="entry name" value="Glycosidases"/>
    <property type="match status" value="1"/>
</dbReference>
<evidence type="ECO:0000313" key="10">
    <source>
        <dbReference type="Proteomes" id="UP000664417"/>
    </source>
</evidence>
<dbReference type="Proteomes" id="UP000664417">
    <property type="component" value="Unassembled WGS sequence"/>
</dbReference>
<dbReference type="InterPro" id="IPR009470">
    <property type="entry name" value="Chi_C"/>
</dbReference>
<keyword evidence="5 6" id="KW-0326">Glycosidase</keyword>
<sequence length="981" mass="108174">MLRFRWQFVLILCVIGQLLVPLAAAEPPNRRIVGYFAEWRNGSNGLPTYMVEDIPWEHITHINYAFAQVNETTNRIDFIDRVAAVETEFPGNSDAYPYAGHFNQLSSHKQRYPHVKTLIAVGGWAASRGFYTMCETAAGREAFADSAVQFLRDYDFDGLDIDYEYPTSTAQAGNPNDQDVAEPRRGRLYADYLELVKLLRERLDQAGREDGREYLLTMAAPASSWILGGMMMGEYAEYMDFVNMMTYDFHGAWNGFVGHNSALLPDDRDPETRPLGVPVLNVDWAYRYFRGIIPPSKITMGVPYYTRGWRNVNKGSLPGGLYGSAAQSNGGAVGIDNIWHDKDENGVEIPAGANPLWHVMNLAENRQNLSYAADWGFDPDLGGTYERFFDDVSKVPYVWNENKRVFLSLEDEESLRHRIDYVVEKGLGGIMMWEFAGDYERKPNGEYGMGATLTTLAANLLRGVPPADPRMSTFPLPAETADYEITFGGNYDHPNYTFALNLTNHGTETIAGGWKLAFSLPKTTTLTSVWGATFTRVGEHDDFQRYEVTGSGWQNIEPGASITLQGMMKLTFSGGPRLFVLNGKASSFEVEPGNRAPTADAGPDASYRVPAEVRLDGGGSSDPEGERLTYQWTQVSGPSVALRNADQAVAGFDTPAITAETRLVFELTVADSEHRVSDQVTITLLPPVANRAPNADAGRDQRGTAPAEITLMGAGSDPDNDPITFSWIQEDGPRVTLTGADTATPRFSVDALSDTTTYIFSLTVSDGELSDRDSVVVILDPRGVNQAPEARVTGPDTVKSGDRVRFDAGGSSDPDGDPISFSWDVPREIDAPVTDDAVLGFSAPVVASETTFELTLRVSDGQLSDSQVVMLRVQPSDDCPDDYDPNDYPAWDAAATYQGGDMVSYMEKVYRAKWWSQGNEPGASDVWEAMSRSAEWNNQKAYNGGDEVDHNGRRWRAKWWTRGEEPGRASVWEDVGPAGGC</sequence>
<dbReference type="InterPro" id="IPR003610">
    <property type="entry name" value="CBM5/12"/>
</dbReference>
<keyword evidence="10" id="KW-1185">Reference proteome</keyword>
<name>A0A8J7U1M4_9BACT</name>
<dbReference type="InterPro" id="IPR001223">
    <property type="entry name" value="Glyco_hydro18_cat"/>
</dbReference>
<dbReference type="PANTHER" id="PTHR11177:SF308">
    <property type="entry name" value="CHITINASE A"/>
    <property type="match status" value="1"/>
</dbReference>
<dbReference type="SMART" id="SM00637">
    <property type="entry name" value="CBD_II"/>
    <property type="match status" value="1"/>
</dbReference>
<dbReference type="InterPro" id="IPR012291">
    <property type="entry name" value="CBM2_carb-bd_dom_sf"/>
</dbReference>
<dbReference type="GO" id="GO:0006032">
    <property type="term" value="P:chitin catabolic process"/>
    <property type="evidence" value="ECO:0007669"/>
    <property type="project" value="UniProtKB-KW"/>
</dbReference>
<protein>
    <submittedName>
        <fullName evidence="9">Chitinase C-terminal domain-containing protein</fullName>
    </submittedName>
</protein>
<evidence type="ECO:0000256" key="5">
    <source>
        <dbReference type="ARBA" id="ARBA00023295"/>
    </source>
</evidence>
<dbReference type="CDD" id="cd12215">
    <property type="entry name" value="ChiC_BD"/>
    <property type="match status" value="2"/>
</dbReference>
<dbReference type="SUPFAM" id="SSF49299">
    <property type="entry name" value="PKD domain"/>
    <property type="match status" value="1"/>
</dbReference>
<comment type="similarity">
    <text evidence="1">Belongs to the glycosyl hydrolase 18 family. Chitinase class II subfamily.</text>
</comment>
<proteinExistence type="inferred from homology"/>
<dbReference type="CDD" id="cd06548">
    <property type="entry name" value="GH18_chitinase"/>
    <property type="match status" value="1"/>
</dbReference>
<dbReference type="InterPro" id="IPR013783">
    <property type="entry name" value="Ig-like_fold"/>
</dbReference>
<dbReference type="InterPro" id="IPR011583">
    <property type="entry name" value="Chitinase_II/V-like_cat"/>
</dbReference>
<keyword evidence="3" id="KW-0146">Chitin degradation</keyword>
<evidence type="ECO:0000259" key="8">
    <source>
        <dbReference type="PROSITE" id="PS51910"/>
    </source>
</evidence>
<dbReference type="SUPFAM" id="SSF51055">
    <property type="entry name" value="Carbohydrate binding domain"/>
    <property type="match status" value="2"/>
</dbReference>
<comment type="caution">
    <text evidence="9">The sequence shown here is derived from an EMBL/GenBank/DDBJ whole genome shotgun (WGS) entry which is preliminary data.</text>
</comment>
<dbReference type="Gene3D" id="2.10.10.20">
    <property type="entry name" value="Carbohydrate-binding module superfamily 5/12"/>
    <property type="match status" value="2"/>
</dbReference>
<organism evidence="9 10">
    <name type="scientific">Acanthopleuribacter pedis</name>
    <dbReference type="NCBI Taxonomy" id="442870"/>
    <lineage>
        <taxon>Bacteria</taxon>
        <taxon>Pseudomonadati</taxon>
        <taxon>Acidobacteriota</taxon>
        <taxon>Holophagae</taxon>
        <taxon>Acanthopleuribacterales</taxon>
        <taxon>Acanthopleuribacteraceae</taxon>
        <taxon>Acanthopleuribacter</taxon>
    </lineage>
</organism>
<evidence type="ECO:0000256" key="1">
    <source>
        <dbReference type="ARBA" id="ARBA00009121"/>
    </source>
</evidence>
<dbReference type="Gene3D" id="2.60.40.10">
    <property type="entry name" value="Immunoglobulins"/>
    <property type="match status" value="3"/>
</dbReference>
<dbReference type="EMBL" id="JAFREP010000001">
    <property type="protein sequence ID" value="MBO1316829.1"/>
    <property type="molecule type" value="Genomic_DNA"/>
</dbReference>
<dbReference type="InterPro" id="IPR001919">
    <property type="entry name" value="CBD2"/>
</dbReference>
<dbReference type="Pfam" id="PF06483">
    <property type="entry name" value="ChiC"/>
    <property type="match status" value="1"/>
</dbReference>
<reference evidence="9" key="1">
    <citation type="submission" date="2021-03" db="EMBL/GenBank/DDBJ databases">
        <authorList>
            <person name="Wang G."/>
        </authorList>
    </citation>
    <scope>NUCLEOTIDE SEQUENCE</scope>
    <source>
        <strain evidence="9">KCTC 12899</strain>
    </source>
</reference>
<dbReference type="PROSITE" id="PS01095">
    <property type="entry name" value="GH18_1"/>
    <property type="match status" value="1"/>
</dbReference>
<dbReference type="InterPro" id="IPR029070">
    <property type="entry name" value="Chitinase_insertion_sf"/>
</dbReference>
<dbReference type="Gene3D" id="3.10.50.10">
    <property type="match status" value="1"/>
</dbReference>
<keyword evidence="2 6" id="KW-0378">Hydrolase</keyword>
<dbReference type="InterPro" id="IPR036573">
    <property type="entry name" value="CBM_sf_5/12"/>
</dbReference>
<dbReference type="AlphaFoldDB" id="A0A8J7U1M4"/>
<dbReference type="GO" id="GO:0005975">
    <property type="term" value="P:carbohydrate metabolic process"/>
    <property type="evidence" value="ECO:0007669"/>
    <property type="project" value="InterPro"/>
</dbReference>
<dbReference type="Pfam" id="PF22352">
    <property type="entry name" value="K319L-like_PKD"/>
    <property type="match status" value="2"/>
</dbReference>
<dbReference type="PROSITE" id="PS51173">
    <property type="entry name" value="CBM2"/>
    <property type="match status" value="1"/>
</dbReference>
<keyword evidence="3" id="KW-0624">Polysaccharide degradation</keyword>
<dbReference type="Pfam" id="PF00704">
    <property type="entry name" value="Glyco_hydro_18"/>
    <property type="match status" value="1"/>
</dbReference>
<dbReference type="SUPFAM" id="SSF54556">
    <property type="entry name" value="Chitinase insertion domain"/>
    <property type="match status" value="1"/>
</dbReference>
<feature type="domain" description="GH18" evidence="8">
    <location>
        <begin position="30"/>
        <end position="464"/>
    </location>
</feature>
<dbReference type="GO" id="GO:0030247">
    <property type="term" value="F:polysaccharide binding"/>
    <property type="evidence" value="ECO:0007669"/>
    <property type="project" value="UniProtKB-UniRule"/>
</dbReference>
<dbReference type="InterPro" id="IPR001579">
    <property type="entry name" value="Glyco_hydro_18_chit_AS"/>
</dbReference>
<gene>
    <name evidence="9" type="ORF">J3U88_00050</name>
</gene>
<dbReference type="Pfam" id="PF02839">
    <property type="entry name" value="CBM_5_12"/>
    <property type="match status" value="2"/>
</dbReference>
<dbReference type="SMART" id="SM00089">
    <property type="entry name" value="PKD"/>
    <property type="match status" value="3"/>
</dbReference>
<dbReference type="Pfam" id="PF18911">
    <property type="entry name" value="PKD_4"/>
    <property type="match status" value="1"/>
</dbReference>
<dbReference type="SUPFAM" id="SSF51445">
    <property type="entry name" value="(Trans)glycosidases"/>
    <property type="match status" value="1"/>
</dbReference>
<dbReference type="RefSeq" id="WP_207856065.1">
    <property type="nucleotide sequence ID" value="NZ_JAFREP010000001.1"/>
</dbReference>
<dbReference type="GO" id="GO:0004553">
    <property type="term" value="F:hydrolase activity, hydrolyzing O-glycosyl compounds"/>
    <property type="evidence" value="ECO:0007669"/>
    <property type="project" value="InterPro"/>
</dbReference>
<feature type="domain" description="CBM2" evidence="7">
    <location>
        <begin position="472"/>
        <end position="589"/>
    </location>
</feature>
<dbReference type="PROSITE" id="PS51910">
    <property type="entry name" value="GH18_2"/>
    <property type="match status" value="1"/>
</dbReference>
<evidence type="ECO:0000256" key="6">
    <source>
        <dbReference type="RuleBase" id="RU000489"/>
    </source>
</evidence>
<evidence type="ECO:0000256" key="4">
    <source>
        <dbReference type="ARBA" id="ARBA00023277"/>
    </source>
</evidence>
<dbReference type="GO" id="GO:0005576">
    <property type="term" value="C:extracellular region"/>
    <property type="evidence" value="ECO:0007669"/>
    <property type="project" value="InterPro"/>
</dbReference>
<evidence type="ECO:0000313" key="9">
    <source>
        <dbReference type="EMBL" id="MBO1316829.1"/>
    </source>
</evidence>
<dbReference type="GO" id="GO:0008061">
    <property type="term" value="F:chitin binding"/>
    <property type="evidence" value="ECO:0007669"/>
    <property type="project" value="InterPro"/>
</dbReference>
<dbReference type="InterPro" id="IPR022409">
    <property type="entry name" value="PKD/Chitinase_dom"/>
</dbReference>